<gene>
    <name evidence="1" type="ORF">NQ317_004009</name>
</gene>
<keyword evidence="2" id="KW-1185">Reference proteome</keyword>
<dbReference type="Proteomes" id="UP001162164">
    <property type="component" value="Unassembled WGS sequence"/>
</dbReference>
<reference evidence="1" key="1">
    <citation type="journal article" date="2023" name="Insect Mol. Biol.">
        <title>Genome sequencing provides insights into the evolution of gene families encoding plant cell wall-degrading enzymes in longhorned beetles.</title>
        <authorList>
            <person name="Shin N.R."/>
            <person name="Okamura Y."/>
            <person name="Kirsch R."/>
            <person name="Pauchet Y."/>
        </authorList>
    </citation>
    <scope>NUCLEOTIDE SEQUENCE</scope>
    <source>
        <strain evidence="1">MMC_N1</strain>
    </source>
</reference>
<name>A0ABQ9JSM4_9CUCU</name>
<comment type="caution">
    <text evidence="1">The sequence shown here is derived from an EMBL/GenBank/DDBJ whole genome shotgun (WGS) entry which is preliminary data.</text>
</comment>
<dbReference type="Gene3D" id="3.40.50.2000">
    <property type="entry name" value="Glycogen Phosphorylase B"/>
    <property type="match status" value="1"/>
</dbReference>
<sequence>MSNAKILEDKSFGLTVDKFTVNKETLRRTVLEVINNPIYREQTRKVAELMTDVEMTGLEKSSLVD</sequence>
<proteinExistence type="predicted"/>
<organism evidence="1 2">
    <name type="scientific">Molorchus minor</name>
    <dbReference type="NCBI Taxonomy" id="1323400"/>
    <lineage>
        <taxon>Eukaryota</taxon>
        <taxon>Metazoa</taxon>
        <taxon>Ecdysozoa</taxon>
        <taxon>Arthropoda</taxon>
        <taxon>Hexapoda</taxon>
        <taxon>Insecta</taxon>
        <taxon>Pterygota</taxon>
        <taxon>Neoptera</taxon>
        <taxon>Endopterygota</taxon>
        <taxon>Coleoptera</taxon>
        <taxon>Polyphaga</taxon>
        <taxon>Cucujiformia</taxon>
        <taxon>Chrysomeloidea</taxon>
        <taxon>Cerambycidae</taxon>
        <taxon>Lamiinae</taxon>
        <taxon>Monochamini</taxon>
        <taxon>Molorchus</taxon>
    </lineage>
</organism>
<dbReference type="EMBL" id="JAPWTJ010000191">
    <property type="protein sequence ID" value="KAJ8981273.1"/>
    <property type="molecule type" value="Genomic_DNA"/>
</dbReference>
<accession>A0ABQ9JSM4</accession>
<evidence type="ECO:0000313" key="1">
    <source>
        <dbReference type="EMBL" id="KAJ8981273.1"/>
    </source>
</evidence>
<protein>
    <submittedName>
        <fullName evidence="1">Uncharacterized protein</fullName>
    </submittedName>
</protein>
<evidence type="ECO:0000313" key="2">
    <source>
        <dbReference type="Proteomes" id="UP001162164"/>
    </source>
</evidence>
<dbReference type="SUPFAM" id="SSF53756">
    <property type="entry name" value="UDP-Glycosyltransferase/glycogen phosphorylase"/>
    <property type="match status" value="1"/>
</dbReference>